<protein>
    <submittedName>
        <fullName evidence="4">Endonuclease</fullName>
    </submittedName>
</protein>
<dbReference type="InterPro" id="IPR044925">
    <property type="entry name" value="His-Me_finger_sf"/>
</dbReference>
<dbReference type="InterPro" id="IPR007346">
    <property type="entry name" value="Endonuclease-I"/>
</dbReference>
<keyword evidence="2" id="KW-0540">Nuclease</keyword>
<accession>A0ABU5YAH9</accession>
<evidence type="ECO:0000256" key="3">
    <source>
        <dbReference type="ARBA" id="ARBA00022801"/>
    </source>
</evidence>
<comment type="similarity">
    <text evidence="1">Belongs to the EndA/NucM nuclease family.</text>
</comment>
<comment type="caution">
    <text evidence="4">The sequence shown here is derived from an EMBL/GenBank/DDBJ whole genome shotgun (WGS) entry which is preliminary data.</text>
</comment>
<gene>
    <name evidence="4" type="ORF">VJJ49_08970</name>
</gene>
<dbReference type="Proteomes" id="UP001324270">
    <property type="component" value="Unassembled WGS sequence"/>
</dbReference>
<organism evidence="4 5">
    <name type="scientific">Capnocytophaga gingivalis</name>
    <dbReference type="NCBI Taxonomy" id="1017"/>
    <lineage>
        <taxon>Bacteria</taxon>
        <taxon>Pseudomonadati</taxon>
        <taxon>Bacteroidota</taxon>
        <taxon>Flavobacteriia</taxon>
        <taxon>Flavobacteriales</taxon>
        <taxon>Flavobacteriaceae</taxon>
        <taxon>Capnocytophaga</taxon>
    </lineage>
</organism>
<evidence type="ECO:0000256" key="2">
    <source>
        <dbReference type="ARBA" id="ARBA00022722"/>
    </source>
</evidence>
<proteinExistence type="inferred from homology"/>
<evidence type="ECO:0000313" key="4">
    <source>
        <dbReference type="EMBL" id="MEB3040815.1"/>
    </source>
</evidence>
<dbReference type="RefSeq" id="WP_323979651.1">
    <property type="nucleotide sequence ID" value="NZ_JAYKBV010000011.1"/>
</dbReference>
<dbReference type="EMBL" id="JAYKBV010000011">
    <property type="protein sequence ID" value="MEB3040815.1"/>
    <property type="molecule type" value="Genomic_DNA"/>
</dbReference>
<reference evidence="4 5" key="1">
    <citation type="submission" date="2023-12" db="EMBL/GenBank/DDBJ databases">
        <title>Genomic sequences of Capnocytophaga and Parvimonas strains.</title>
        <authorList>
            <person name="Watt R.M."/>
            <person name="Wang M."/>
            <person name="Yang T."/>
            <person name="Tong W.M."/>
        </authorList>
    </citation>
    <scope>NUCLEOTIDE SEQUENCE [LARGE SCALE GENOMIC DNA]</scope>
    <source>
        <strain evidence="4 5">CCUG 13156</strain>
    </source>
</reference>
<evidence type="ECO:0000256" key="1">
    <source>
        <dbReference type="ARBA" id="ARBA00006429"/>
    </source>
</evidence>
<evidence type="ECO:0000313" key="5">
    <source>
        <dbReference type="Proteomes" id="UP001324270"/>
    </source>
</evidence>
<dbReference type="PANTHER" id="PTHR33607">
    <property type="entry name" value="ENDONUCLEASE-1"/>
    <property type="match status" value="1"/>
</dbReference>
<sequence>MRLIPLILLSFLNVLSYGQHTLSSYEPIVVPKKLKYYYQNVDFSKRGEALKEELAVLTIVKHTRILPYSKRHPFLEKANADPKKTGNLLLMYTGESRSKEFVQKRGNPEGTINTEHIYPQSYIKRLSHSTEEPLGDLHHLQYADRSKNSSRGNLPFGAGKGQAGRVFQRKAWYPSDDYRGDVARMVLYMNLRYNLPCEQVSMGGISLLLKWNAEDPISVLEIQRNNEIEAAQGNRNPFIDNPYLATLIFGEVKGYTVENLWK</sequence>
<dbReference type="PANTHER" id="PTHR33607:SF2">
    <property type="entry name" value="ENDONUCLEASE-1"/>
    <property type="match status" value="1"/>
</dbReference>
<keyword evidence="3" id="KW-0378">Hydrolase</keyword>
<keyword evidence="5" id="KW-1185">Reference proteome</keyword>
<keyword evidence="4" id="KW-0255">Endonuclease</keyword>
<dbReference type="GO" id="GO:0004519">
    <property type="term" value="F:endonuclease activity"/>
    <property type="evidence" value="ECO:0007669"/>
    <property type="project" value="UniProtKB-KW"/>
</dbReference>
<name>A0ABU5YAH9_9FLAO</name>
<dbReference type="Pfam" id="PF04231">
    <property type="entry name" value="Endonuclease_1"/>
    <property type="match status" value="1"/>
</dbReference>
<dbReference type="SUPFAM" id="SSF54060">
    <property type="entry name" value="His-Me finger endonucleases"/>
    <property type="match status" value="1"/>
</dbReference>